<proteinExistence type="predicted"/>
<sequence>MRRSVAMVKAEVVKPELAIVQRTIVPLAEMRRPEPAGLAHWILRSWKGRATRPREQKRLRVLEQVSLGNKQQLALVECEGQQFLVGSSEHGVQAMMPVRKAE</sequence>
<keyword evidence="4" id="KW-1133">Transmembrane helix</keyword>
<comment type="subcellular location">
    <subcellularLocation>
        <location evidence="1">Cell membrane</location>
    </subcellularLocation>
</comment>
<dbReference type="Proteomes" id="UP000321820">
    <property type="component" value="Chromosome"/>
</dbReference>
<reference evidence="6 7" key="1">
    <citation type="submission" date="2019-08" db="EMBL/GenBank/DDBJ databases">
        <title>Complete genome sequence of Terriglobus albidus strain ORNL.</title>
        <authorList>
            <person name="Podar M."/>
        </authorList>
    </citation>
    <scope>NUCLEOTIDE SEQUENCE [LARGE SCALE GENOMIC DNA]</scope>
    <source>
        <strain evidence="6 7">ORNL</strain>
    </source>
</reference>
<keyword evidence="3" id="KW-0812">Transmembrane</keyword>
<dbReference type="GO" id="GO:0016020">
    <property type="term" value="C:membrane"/>
    <property type="evidence" value="ECO:0007669"/>
    <property type="project" value="InterPro"/>
</dbReference>
<dbReference type="KEGG" id="talb:FTW19_15885"/>
<name>A0A5B9EFX6_9BACT</name>
<gene>
    <name evidence="6" type="ORF">FTW19_15885</name>
</gene>
<evidence type="ECO:0000256" key="1">
    <source>
        <dbReference type="ARBA" id="ARBA00004236"/>
    </source>
</evidence>
<keyword evidence="5" id="KW-0472">Membrane</keyword>
<evidence type="ECO:0000256" key="5">
    <source>
        <dbReference type="ARBA" id="ARBA00023136"/>
    </source>
</evidence>
<evidence type="ECO:0000313" key="6">
    <source>
        <dbReference type="EMBL" id="QEE29341.1"/>
    </source>
</evidence>
<dbReference type="OrthoDB" id="123378at2"/>
<keyword evidence="2" id="KW-1003">Cell membrane</keyword>
<dbReference type="AlphaFoldDB" id="A0A5B9EFX6"/>
<dbReference type="RefSeq" id="WP_147648534.1">
    <property type="nucleotide sequence ID" value="NZ_CP042806.1"/>
</dbReference>
<evidence type="ECO:0000313" key="7">
    <source>
        <dbReference type="Proteomes" id="UP000321820"/>
    </source>
</evidence>
<accession>A0A5B9EFX6</accession>
<dbReference type="Pfam" id="PF04347">
    <property type="entry name" value="FliO"/>
    <property type="match status" value="1"/>
</dbReference>
<evidence type="ECO:0000256" key="2">
    <source>
        <dbReference type="ARBA" id="ARBA00022475"/>
    </source>
</evidence>
<evidence type="ECO:0000256" key="3">
    <source>
        <dbReference type="ARBA" id="ARBA00022692"/>
    </source>
</evidence>
<dbReference type="InterPro" id="IPR022781">
    <property type="entry name" value="Flagellar_biosynth_FliO"/>
</dbReference>
<evidence type="ECO:0000256" key="4">
    <source>
        <dbReference type="ARBA" id="ARBA00022989"/>
    </source>
</evidence>
<protein>
    <submittedName>
        <fullName evidence="6">FliO/MopB family protein</fullName>
    </submittedName>
</protein>
<dbReference type="GO" id="GO:0044781">
    <property type="term" value="P:bacterial-type flagellum organization"/>
    <property type="evidence" value="ECO:0007669"/>
    <property type="project" value="InterPro"/>
</dbReference>
<organism evidence="6 7">
    <name type="scientific">Terriglobus albidus</name>
    <dbReference type="NCBI Taxonomy" id="1592106"/>
    <lineage>
        <taxon>Bacteria</taxon>
        <taxon>Pseudomonadati</taxon>
        <taxon>Acidobacteriota</taxon>
        <taxon>Terriglobia</taxon>
        <taxon>Terriglobales</taxon>
        <taxon>Acidobacteriaceae</taxon>
        <taxon>Terriglobus</taxon>
    </lineage>
</organism>
<dbReference type="EMBL" id="CP042806">
    <property type="protein sequence ID" value="QEE29341.1"/>
    <property type="molecule type" value="Genomic_DNA"/>
</dbReference>
<keyword evidence="7" id="KW-1185">Reference proteome</keyword>